<dbReference type="InterPro" id="IPR016024">
    <property type="entry name" value="ARM-type_fold"/>
</dbReference>
<dbReference type="GO" id="GO:0006915">
    <property type="term" value="P:apoptotic process"/>
    <property type="evidence" value="ECO:0007669"/>
    <property type="project" value="UniProtKB-KW"/>
</dbReference>
<dbReference type="SUPFAM" id="SSF48371">
    <property type="entry name" value="ARM repeat"/>
    <property type="match status" value="1"/>
</dbReference>
<reference evidence="4" key="1">
    <citation type="submission" date="2017-11" db="EMBL/GenBank/DDBJ databases">
        <authorList>
            <person name="Lima N.C."/>
            <person name="Parody-Merino A.M."/>
            <person name="Battley P.F."/>
            <person name="Fidler A.E."/>
            <person name="Prosdocimi F."/>
        </authorList>
    </citation>
    <scope>NUCLEOTIDE SEQUENCE [LARGE SCALE GENOMIC DNA]</scope>
</reference>
<dbReference type="EMBL" id="KZ515686">
    <property type="protein sequence ID" value="PKU30000.1"/>
    <property type="molecule type" value="Genomic_DNA"/>
</dbReference>
<sequence length="369" mass="41952">MHKDAYQAILDGVKGDAKEKRLAAQFIPKFFKHFPELADSAINAQLDLCEDEDVSVDLFIQLFLKMTRYDSAEFNLVNNALLSIFKMDAKGTLGGLFSQILQGEDIVRERAIKFLSTKLKTLPEEVMTKEVEEFILTESKKEYMPLPPEEAENGENAGNEEPKLQFSYVECLLYSFHQLGRKLPDFLTAKLNAEKLKDFKIRLQYFARGLQVYIRQLRLALQGKTGEALKTEENKIKVVALKITNNINVLIKSKEVVSGVDEEEAGEDVVIVAEEESTKQTTKSSVALKGESESATQQVCLEYRFLRGLPSTKTDLNVLYTFVCMIYFSNGLQLVHSETTTVFLDAYSQQFWVLIFEVSSGFIQKWKRA</sequence>
<evidence type="ECO:0000313" key="3">
    <source>
        <dbReference type="EMBL" id="PKU30000.1"/>
    </source>
</evidence>
<evidence type="ECO:0000256" key="1">
    <source>
        <dbReference type="ARBA" id="ARBA00009515"/>
    </source>
</evidence>
<protein>
    <submittedName>
        <fullName evidence="3">Apoptosis inhibitor 5 isoform x4</fullName>
    </submittedName>
</protein>
<dbReference type="GO" id="GO:0043066">
    <property type="term" value="P:negative regulation of apoptotic process"/>
    <property type="evidence" value="ECO:0007669"/>
    <property type="project" value="TreeGrafter"/>
</dbReference>
<evidence type="ECO:0000313" key="4">
    <source>
        <dbReference type="Proteomes" id="UP000233556"/>
    </source>
</evidence>
<dbReference type="GO" id="GO:0003723">
    <property type="term" value="F:RNA binding"/>
    <property type="evidence" value="ECO:0007669"/>
    <property type="project" value="TreeGrafter"/>
</dbReference>
<dbReference type="PANTHER" id="PTHR12758:SF19">
    <property type="entry name" value="APOPTOSIS INHIBITOR 5"/>
    <property type="match status" value="1"/>
</dbReference>
<gene>
    <name evidence="3" type="ORF">llap_19696</name>
</gene>
<keyword evidence="4" id="KW-1185">Reference proteome</keyword>
<dbReference type="InterPro" id="IPR008383">
    <property type="entry name" value="API5"/>
</dbReference>
<proteinExistence type="inferred from homology"/>
<name>A0A2I0T873_LIMLA</name>
<evidence type="ECO:0000256" key="2">
    <source>
        <dbReference type="ARBA" id="ARBA00022703"/>
    </source>
</evidence>
<organism evidence="3 4">
    <name type="scientific">Limosa lapponica baueri</name>
    <dbReference type="NCBI Taxonomy" id="1758121"/>
    <lineage>
        <taxon>Eukaryota</taxon>
        <taxon>Metazoa</taxon>
        <taxon>Chordata</taxon>
        <taxon>Craniata</taxon>
        <taxon>Vertebrata</taxon>
        <taxon>Euteleostomi</taxon>
        <taxon>Archelosauria</taxon>
        <taxon>Archosauria</taxon>
        <taxon>Dinosauria</taxon>
        <taxon>Saurischia</taxon>
        <taxon>Theropoda</taxon>
        <taxon>Coelurosauria</taxon>
        <taxon>Aves</taxon>
        <taxon>Neognathae</taxon>
        <taxon>Neoaves</taxon>
        <taxon>Charadriiformes</taxon>
        <taxon>Scolopacidae</taxon>
        <taxon>Limosa</taxon>
    </lineage>
</organism>
<dbReference type="PANTHER" id="PTHR12758">
    <property type="entry name" value="APOPTOSIS INHIBITOR 5-RELATED"/>
    <property type="match status" value="1"/>
</dbReference>
<dbReference type="AlphaFoldDB" id="A0A2I0T873"/>
<dbReference type="OrthoDB" id="19224at2759"/>
<comment type="similarity">
    <text evidence="1">Belongs to the API5 family.</text>
</comment>
<dbReference type="GO" id="GO:0005634">
    <property type="term" value="C:nucleus"/>
    <property type="evidence" value="ECO:0007669"/>
    <property type="project" value="TreeGrafter"/>
</dbReference>
<reference evidence="4" key="2">
    <citation type="submission" date="2017-12" db="EMBL/GenBank/DDBJ databases">
        <title>Genome sequence of the Bar-tailed Godwit (Limosa lapponica baueri).</title>
        <authorList>
            <person name="Lima N.C.B."/>
            <person name="Parody-Merino A.M."/>
            <person name="Battley P.F."/>
            <person name="Fidler A.E."/>
            <person name="Prosdocimi F."/>
        </authorList>
    </citation>
    <scope>NUCLEOTIDE SEQUENCE [LARGE SCALE GENOMIC DNA]</scope>
</reference>
<dbReference type="Proteomes" id="UP000233556">
    <property type="component" value="Unassembled WGS sequence"/>
</dbReference>
<keyword evidence="2" id="KW-0053">Apoptosis</keyword>
<dbReference type="Pfam" id="PF05918">
    <property type="entry name" value="API5"/>
    <property type="match status" value="2"/>
</dbReference>
<accession>A0A2I0T873</accession>